<feature type="transmembrane region" description="Helical" evidence="7">
    <location>
        <begin position="199"/>
        <end position="224"/>
    </location>
</feature>
<feature type="region of interest" description="Disordered" evidence="6">
    <location>
        <begin position="1"/>
        <end position="47"/>
    </location>
</feature>
<keyword evidence="5 7" id="KW-0472">Membrane</keyword>
<evidence type="ECO:0000256" key="7">
    <source>
        <dbReference type="SAM" id="Phobius"/>
    </source>
</evidence>
<dbReference type="PANTHER" id="PTHR43738">
    <property type="entry name" value="ABC TRANSPORTER, MEMBRANE PROTEIN"/>
    <property type="match status" value="1"/>
</dbReference>
<keyword evidence="2" id="KW-1003">Cell membrane</keyword>
<dbReference type="OrthoDB" id="9784014at2"/>
<organism evidence="9 10">
    <name type="scientific">Limimaricola cinnabarinus</name>
    <dbReference type="NCBI Taxonomy" id="1125964"/>
    <lineage>
        <taxon>Bacteria</taxon>
        <taxon>Pseudomonadati</taxon>
        <taxon>Pseudomonadota</taxon>
        <taxon>Alphaproteobacteria</taxon>
        <taxon>Rhodobacterales</taxon>
        <taxon>Paracoccaceae</taxon>
        <taxon>Limimaricola</taxon>
    </lineage>
</organism>
<evidence type="ECO:0000259" key="8">
    <source>
        <dbReference type="Pfam" id="PF02687"/>
    </source>
</evidence>
<keyword evidence="10" id="KW-1185">Reference proteome</keyword>
<sequence length="283" mass="29663">MGWTRRLGSPTCSSASKITRSIGSANCSRGDGRPTPKPRSQSGGYEGAHGEEHFEVVGRLPRSGTPWDHAILVPVETVWGVHGLADGHSTANADRLGPPFDLDYFPGTPAIMVRAESLAATYGLRSEFNADPGMMAFFPGTVLAQLYAIMGDVRQAMSILALVSQALVAASVLLGLFILSRLIRRQMAVLRALGAPMRFIFAVVWCYGTTLLLAGAALGLGVGYGAAAGLSRLITAQTNISVVASIGWSEIYLVAAFISLASLAALLPAAAALRQPVIDGLRA</sequence>
<dbReference type="PANTHER" id="PTHR43738:SF2">
    <property type="entry name" value="ABC TRANSPORTER PERMEASE"/>
    <property type="match status" value="1"/>
</dbReference>
<evidence type="ECO:0000313" key="10">
    <source>
        <dbReference type="Proteomes" id="UP000221860"/>
    </source>
</evidence>
<name>A0A2G1MBK7_9RHOB</name>
<evidence type="ECO:0000256" key="4">
    <source>
        <dbReference type="ARBA" id="ARBA00022989"/>
    </source>
</evidence>
<feature type="compositionally biased region" description="Polar residues" evidence="6">
    <location>
        <begin position="10"/>
        <end position="27"/>
    </location>
</feature>
<evidence type="ECO:0000256" key="3">
    <source>
        <dbReference type="ARBA" id="ARBA00022692"/>
    </source>
</evidence>
<dbReference type="Proteomes" id="UP000221860">
    <property type="component" value="Unassembled WGS sequence"/>
</dbReference>
<evidence type="ECO:0000256" key="5">
    <source>
        <dbReference type="ARBA" id="ARBA00023136"/>
    </source>
</evidence>
<feature type="transmembrane region" description="Helical" evidence="7">
    <location>
        <begin position="156"/>
        <end position="179"/>
    </location>
</feature>
<comment type="caution">
    <text evidence="9">The sequence shown here is derived from an EMBL/GenBank/DDBJ whole genome shotgun (WGS) entry which is preliminary data.</text>
</comment>
<feature type="transmembrane region" description="Helical" evidence="7">
    <location>
        <begin position="251"/>
        <end position="273"/>
    </location>
</feature>
<accession>A0A2G1MBK7</accession>
<dbReference type="AlphaFoldDB" id="A0A2G1MBK7"/>
<dbReference type="GO" id="GO:0005886">
    <property type="term" value="C:plasma membrane"/>
    <property type="evidence" value="ECO:0007669"/>
    <property type="project" value="UniProtKB-SubCell"/>
</dbReference>
<evidence type="ECO:0000256" key="1">
    <source>
        <dbReference type="ARBA" id="ARBA00004651"/>
    </source>
</evidence>
<keyword evidence="3 7" id="KW-0812">Transmembrane</keyword>
<dbReference type="InterPro" id="IPR051125">
    <property type="entry name" value="ABC-4/HrtB_transporter"/>
</dbReference>
<proteinExistence type="predicted"/>
<evidence type="ECO:0000256" key="2">
    <source>
        <dbReference type="ARBA" id="ARBA00022475"/>
    </source>
</evidence>
<dbReference type="InterPro" id="IPR003838">
    <property type="entry name" value="ABC3_permease_C"/>
</dbReference>
<dbReference type="EMBL" id="NQWH01000067">
    <property type="protein sequence ID" value="PHP26115.1"/>
    <property type="molecule type" value="Genomic_DNA"/>
</dbReference>
<evidence type="ECO:0000313" key="9">
    <source>
        <dbReference type="EMBL" id="PHP26115.1"/>
    </source>
</evidence>
<feature type="domain" description="ABC3 transporter permease C-terminal" evidence="8">
    <location>
        <begin position="160"/>
        <end position="276"/>
    </location>
</feature>
<evidence type="ECO:0000256" key="6">
    <source>
        <dbReference type="SAM" id="MobiDB-lite"/>
    </source>
</evidence>
<comment type="subcellular location">
    <subcellularLocation>
        <location evidence="1">Cell membrane</location>
        <topology evidence="1">Multi-pass membrane protein</topology>
    </subcellularLocation>
</comment>
<keyword evidence="4 7" id="KW-1133">Transmembrane helix</keyword>
<reference evidence="9 10" key="1">
    <citation type="submission" date="2017-08" db="EMBL/GenBank/DDBJ databases">
        <title>Draft Genome Sequence of Loktanella cinnabarina Strain XM1, Isolated from Coastal Surface Water.</title>
        <authorList>
            <person name="Ma R."/>
            <person name="Wang J."/>
            <person name="Wang Q."/>
            <person name="Ma Z."/>
            <person name="Li J."/>
            <person name="Chen L."/>
        </authorList>
    </citation>
    <scope>NUCLEOTIDE SEQUENCE [LARGE SCALE GENOMIC DNA]</scope>
    <source>
        <strain evidence="9 10">XM1</strain>
    </source>
</reference>
<gene>
    <name evidence="9" type="ORF">CJ301_18100</name>
</gene>
<protein>
    <recommendedName>
        <fullName evidence="8">ABC3 transporter permease C-terminal domain-containing protein</fullName>
    </recommendedName>
</protein>
<dbReference type="Pfam" id="PF02687">
    <property type="entry name" value="FtsX"/>
    <property type="match status" value="1"/>
</dbReference>